<evidence type="ECO:0000313" key="2">
    <source>
        <dbReference type="EMBL" id="EIC23638.1"/>
    </source>
</evidence>
<protein>
    <recommendedName>
        <fullName evidence="1">MOSC domain-containing protein</fullName>
    </recommendedName>
</protein>
<dbReference type="Proteomes" id="UP000002964">
    <property type="component" value="Unassembled WGS sequence"/>
</dbReference>
<dbReference type="HOGENOM" id="CLU_104911_0_1_6"/>
<reference evidence="3" key="1">
    <citation type="submission" date="2011-06" db="EMBL/GenBank/DDBJ databases">
        <authorList>
            <consortium name="US DOE Joint Genome Institute (JGI-PGF)"/>
            <person name="Lucas S."/>
            <person name="Han J."/>
            <person name="Lapidus A."/>
            <person name="Cheng J.-F."/>
            <person name="Goodwin L."/>
            <person name="Pitluck S."/>
            <person name="Peters L."/>
            <person name="Land M.L."/>
            <person name="Hauser L."/>
            <person name="Vogl K."/>
            <person name="Liu Z."/>
            <person name="Overmann J."/>
            <person name="Frigaard N.-U."/>
            <person name="Bryant D.A."/>
            <person name="Woyke T.J."/>
        </authorList>
    </citation>
    <scope>NUCLEOTIDE SEQUENCE [LARGE SCALE GENOMIC DNA]</scope>
    <source>
        <strain evidence="3">970</strain>
    </source>
</reference>
<evidence type="ECO:0000313" key="3">
    <source>
        <dbReference type="Proteomes" id="UP000002964"/>
    </source>
</evidence>
<feature type="domain" description="MOSC" evidence="1">
    <location>
        <begin position="38"/>
        <end position="171"/>
    </location>
</feature>
<evidence type="ECO:0000259" key="1">
    <source>
        <dbReference type="PROSITE" id="PS51340"/>
    </source>
</evidence>
<dbReference type="Gene3D" id="2.40.33.20">
    <property type="entry name" value="PK beta-barrel domain-like"/>
    <property type="match status" value="1"/>
</dbReference>
<dbReference type="InterPro" id="IPR005302">
    <property type="entry name" value="MoCF_Sase_C"/>
</dbReference>
<keyword evidence="3" id="KW-1185">Reference proteome</keyword>
<dbReference type="eggNOG" id="COG2258">
    <property type="taxonomic scope" value="Bacteria"/>
</dbReference>
<dbReference type="SUPFAM" id="SSF50800">
    <property type="entry name" value="PK beta-barrel domain-like"/>
    <property type="match status" value="1"/>
</dbReference>
<dbReference type="PROSITE" id="PS51340">
    <property type="entry name" value="MOSC"/>
    <property type="match status" value="1"/>
</dbReference>
<dbReference type="EMBL" id="JH603168">
    <property type="protein sequence ID" value="EIC23638.1"/>
    <property type="molecule type" value="Genomic_DNA"/>
</dbReference>
<name>H8YYW2_9GAMM</name>
<dbReference type="InterPro" id="IPR011037">
    <property type="entry name" value="Pyrv_Knase-like_insert_dom_sf"/>
</dbReference>
<dbReference type="Pfam" id="PF03473">
    <property type="entry name" value="MOSC"/>
    <property type="match status" value="1"/>
</dbReference>
<dbReference type="AlphaFoldDB" id="H8YYW2"/>
<dbReference type="PANTHER" id="PTHR36930">
    <property type="entry name" value="METAL-SULFUR CLUSTER BIOSYNTHESIS PROTEINS YUAD-RELATED"/>
    <property type="match status" value="1"/>
</dbReference>
<gene>
    <name evidence="2" type="ORF">Thi970DRAFT_01319</name>
</gene>
<dbReference type="GO" id="GO:0030170">
    <property type="term" value="F:pyridoxal phosphate binding"/>
    <property type="evidence" value="ECO:0007669"/>
    <property type="project" value="InterPro"/>
</dbReference>
<dbReference type="PANTHER" id="PTHR36930:SF1">
    <property type="entry name" value="MOSC DOMAIN-CONTAINING PROTEIN"/>
    <property type="match status" value="1"/>
</dbReference>
<dbReference type="STRING" id="631362.Thi970DRAFT_01319"/>
<dbReference type="GO" id="GO:0030151">
    <property type="term" value="F:molybdenum ion binding"/>
    <property type="evidence" value="ECO:0007669"/>
    <property type="project" value="InterPro"/>
</dbReference>
<dbReference type="GO" id="GO:0003824">
    <property type="term" value="F:catalytic activity"/>
    <property type="evidence" value="ECO:0007669"/>
    <property type="project" value="InterPro"/>
</dbReference>
<sequence length="179" mass="19824">MPSLQPWMLTLRRRLRREPSREGRLLAIFVADQAGAPMRSCDQAFALVDAGLADDRYALGRGFWRLTDGCQVTLICAEDLVRAQLRHGLALDAGQHRRNLVVSGLARTELRNREIRIGDALFDWHRVRPPCGYLDRISGPGTAKALGRQSGHCLRVRAAGLIKVGDRVHVSPPASGSQR</sequence>
<organism evidence="2 3">
    <name type="scientific">Thiorhodovibrio frisius</name>
    <dbReference type="NCBI Taxonomy" id="631362"/>
    <lineage>
        <taxon>Bacteria</taxon>
        <taxon>Pseudomonadati</taxon>
        <taxon>Pseudomonadota</taxon>
        <taxon>Gammaproteobacteria</taxon>
        <taxon>Chromatiales</taxon>
        <taxon>Chromatiaceae</taxon>
        <taxon>Thiorhodovibrio</taxon>
    </lineage>
</organism>
<accession>H8YYW2</accession>
<dbReference type="InterPro" id="IPR052716">
    <property type="entry name" value="MOSC_domain"/>
</dbReference>
<reference evidence="2 3" key="2">
    <citation type="submission" date="2011-11" db="EMBL/GenBank/DDBJ databases">
        <authorList>
            <consortium name="US DOE Joint Genome Institute"/>
            <person name="Lucas S."/>
            <person name="Han J."/>
            <person name="Lapidus A."/>
            <person name="Cheng J.-F."/>
            <person name="Goodwin L."/>
            <person name="Pitluck S."/>
            <person name="Peters L."/>
            <person name="Ovchinnikova G."/>
            <person name="Zhang X."/>
            <person name="Detter J.C."/>
            <person name="Han C."/>
            <person name="Tapia R."/>
            <person name="Land M."/>
            <person name="Hauser L."/>
            <person name="Kyrpides N."/>
            <person name="Ivanova N."/>
            <person name="Pagani I."/>
            <person name="Vogl K."/>
            <person name="Liu Z."/>
            <person name="Overmann J."/>
            <person name="Frigaard N.-U."/>
            <person name="Bryant D."/>
            <person name="Woyke T."/>
        </authorList>
    </citation>
    <scope>NUCLEOTIDE SEQUENCE [LARGE SCALE GENOMIC DNA]</scope>
    <source>
        <strain evidence="2 3">970</strain>
    </source>
</reference>
<proteinExistence type="predicted"/>